<accession>F4RPN1</accession>
<name>F4RPN1_MELLP</name>
<sequence>MTPSPPLPIEIVDKIIKYFCEDANYTPNDGVNSASKPFLNHTSVVDLLRLRLVGHSWSNSVSRTVNDSLHLEQPWVHKYIVTMWSTCLIKSDFFCLTRLSLNNVMFQPKSTYGPFYESIRDPKLRILELEHQHYSSKSIFMQDAADIIRLCGRKLIELSITFTDAVGFSDKLISAIDQIESLKSLFIQGNANHNLTNDSKSLANVLNGTYELESLLLKFSTLESLDVGTIAMPKLMHLSVRCDAMNNAAINKFCQAEGRRIKFLEFIPDIFCDDSQTMILGLQDHLEALFIDVLPNFIPLDLCMTRFPKLKILRTTCINSRRTTPDWAEWSFFDSVEIMITPHVATSDYRRRELEKAALLPLPPTLKHLVFTFEGAMVVRDEVLVRLFGAHGVKCHFMPRLSYSEVLVGLLVMIVAQHLSQHKSSEAHHIQQSSESEDERVDHIQHRQENNIDDSGFMITDSVNYLGAEKFQLVYDSGATKSTINNLDLLIDPKPISKSMNTYGGSVAISHVGKLNFGGTIIYPVYYSENGPRNLISTTQLEDHGMNIIHSHRKVQVRLGDKTIFRFFRDGDL</sequence>
<evidence type="ECO:0000313" key="1">
    <source>
        <dbReference type="EMBL" id="EGG05567.1"/>
    </source>
</evidence>
<dbReference type="HOGENOM" id="CLU_032925_1_1_1"/>
<protein>
    <submittedName>
        <fullName evidence="1">Uncharacterized protein</fullName>
    </submittedName>
</protein>
<dbReference type="RefSeq" id="XP_007411056.1">
    <property type="nucleotide sequence ID" value="XM_007410994.1"/>
</dbReference>
<dbReference type="InParanoid" id="F4RPN1"/>
<dbReference type="GeneID" id="18923159"/>
<dbReference type="SUPFAM" id="SSF52047">
    <property type="entry name" value="RNI-like"/>
    <property type="match status" value="1"/>
</dbReference>
<dbReference type="KEGG" id="mlr:MELLADRAFT_107392"/>
<dbReference type="EMBL" id="GL883112">
    <property type="protein sequence ID" value="EGG05567.1"/>
    <property type="molecule type" value="Genomic_DNA"/>
</dbReference>
<gene>
    <name evidence="1" type="ORF">MELLADRAFT_107392</name>
</gene>
<dbReference type="AlphaFoldDB" id="F4RPN1"/>
<dbReference type="VEuPathDB" id="FungiDB:MELLADRAFT_107392"/>
<dbReference type="Proteomes" id="UP000001072">
    <property type="component" value="Unassembled WGS sequence"/>
</dbReference>
<dbReference type="OrthoDB" id="10499440at2759"/>
<evidence type="ECO:0000313" key="2">
    <source>
        <dbReference type="Proteomes" id="UP000001072"/>
    </source>
</evidence>
<proteinExistence type="predicted"/>
<reference evidence="2" key="1">
    <citation type="journal article" date="2011" name="Proc. Natl. Acad. Sci. U.S.A.">
        <title>Obligate biotrophy features unraveled by the genomic analysis of rust fungi.</title>
        <authorList>
            <person name="Duplessis S."/>
            <person name="Cuomo C.A."/>
            <person name="Lin Y.-C."/>
            <person name="Aerts A."/>
            <person name="Tisserant E."/>
            <person name="Veneault-Fourrey C."/>
            <person name="Joly D.L."/>
            <person name="Hacquard S."/>
            <person name="Amselem J."/>
            <person name="Cantarel B.L."/>
            <person name="Chiu R."/>
            <person name="Coutinho P.M."/>
            <person name="Feau N."/>
            <person name="Field M."/>
            <person name="Frey P."/>
            <person name="Gelhaye E."/>
            <person name="Goldberg J."/>
            <person name="Grabherr M.G."/>
            <person name="Kodira C.D."/>
            <person name="Kohler A."/>
            <person name="Kuees U."/>
            <person name="Lindquist E.A."/>
            <person name="Lucas S.M."/>
            <person name="Mago R."/>
            <person name="Mauceli E."/>
            <person name="Morin E."/>
            <person name="Murat C."/>
            <person name="Pangilinan J.L."/>
            <person name="Park R."/>
            <person name="Pearson M."/>
            <person name="Quesneville H."/>
            <person name="Rouhier N."/>
            <person name="Sakthikumar S."/>
            <person name="Salamov A.A."/>
            <person name="Schmutz J."/>
            <person name="Selles B."/>
            <person name="Shapiro H."/>
            <person name="Tanguay P."/>
            <person name="Tuskan G.A."/>
            <person name="Henrissat B."/>
            <person name="Van de Peer Y."/>
            <person name="Rouze P."/>
            <person name="Ellis J.G."/>
            <person name="Dodds P.N."/>
            <person name="Schein J.E."/>
            <person name="Zhong S."/>
            <person name="Hamelin R.C."/>
            <person name="Grigoriev I.V."/>
            <person name="Szabo L.J."/>
            <person name="Martin F."/>
        </authorList>
    </citation>
    <scope>NUCLEOTIDE SEQUENCE [LARGE SCALE GENOMIC DNA]</scope>
    <source>
        <strain evidence="2">98AG31 / pathotype 3-4-7</strain>
    </source>
</reference>
<keyword evidence="2" id="KW-1185">Reference proteome</keyword>
<organism evidence="2">
    <name type="scientific">Melampsora larici-populina (strain 98AG31 / pathotype 3-4-7)</name>
    <name type="common">Poplar leaf rust fungus</name>
    <dbReference type="NCBI Taxonomy" id="747676"/>
    <lineage>
        <taxon>Eukaryota</taxon>
        <taxon>Fungi</taxon>
        <taxon>Dikarya</taxon>
        <taxon>Basidiomycota</taxon>
        <taxon>Pucciniomycotina</taxon>
        <taxon>Pucciniomycetes</taxon>
        <taxon>Pucciniales</taxon>
        <taxon>Melampsoraceae</taxon>
        <taxon>Melampsora</taxon>
    </lineage>
</organism>